<evidence type="ECO:0000313" key="3">
    <source>
        <dbReference type="Proteomes" id="UP001138921"/>
    </source>
</evidence>
<keyword evidence="1" id="KW-0472">Membrane</keyword>
<comment type="caution">
    <text evidence="2">The sequence shown here is derived from an EMBL/GenBank/DDBJ whole genome shotgun (WGS) entry which is preliminary data.</text>
</comment>
<evidence type="ECO:0000256" key="1">
    <source>
        <dbReference type="SAM" id="Phobius"/>
    </source>
</evidence>
<dbReference type="Proteomes" id="UP001138921">
    <property type="component" value="Unassembled WGS sequence"/>
</dbReference>
<accession>A0A9X1A9D7</accession>
<evidence type="ECO:0000313" key="2">
    <source>
        <dbReference type="EMBL" id="MBT1155533.1"/>
    </source>
</evidence>
<dbReference type="EMBL" id="JAFLWW010000002">
    <property type="protein sequence ID" value="MBT1155533.1"/>
    <property type="molecule type" value="Genomic_DNA"/>
</dbReference>
<protein>
    <submittedName>
        <fullName evidence="2">Uncharacterized protein</fullName>
    </submittedName>
</protein>
<keyword evidence="1" id="KW-1133">Transmembrane helix</keyword>
<feature type="transmembrane region" description="Helical" evidence="1">
    <location>
        <begin position="45"/>
        <end position="66"/>
    </location>
</feature>
<reference evidence="2" key="2">
    <citation type="submission" date="2021-03" db="EMBL/GenBank/DDBJ databases">
        <authorList>
            <person name="Artuso I."/>
            <person name="Turrini P."/>
            <person name="Pirolo M."/>
            <person name="Lugli G.A."/>
            <person name="Ventura M."/>
            <person name="Visca P."/>
        </authorList>
    </citation>
    <scope>NUCLEOTIDE SEQUENCE</scope>
    <source>
        <strain evidence="2">LMG 26462</strain>
    </source>
</reference>
<reference evidence="2" key="1">
    <citation type="journal article" date="2021" name="Microorganisms">
        <title>Phylogenomic Reconstruction and Metabolic Potential of the Genus Aminobacter.</title>
        <authorList>
            <person name="Artuso I."/>
            <person name="Turrini P."/>
            <person name="Pirolo M."/>
            <person name="Lugli G.A."/>
            <person name="Ventura M."/>
            <person name="Visca P."/>
        </authorList>
    </citation>
    <scope>NUCLEOTIDE SEQUENCE</scope>
    <source>
        <strain evidence="2">LMG 26462</strain>
    </source>
</reference>
<sequence>MATGCLVTSGLLTAAMFFYWFMTPTRTLFSAAAIADAPATGTDLSIRALAFGISMVPLGTWIYGFLCARRCFDAFAVGHVFASAG</sequence>
<keyword evidence="1" id="KW-0812">Transmembrane</keyword>
<gene>
    <name evidence="2" type="ORF">J1C56_07995</name>
</gene>
<organism evidence="2 3">
    <name type="scientific">Aminobacter anthyllidis</name>
    <dbReference type="NCBI Taxonomy" id="1035067"/>
    <lineage>
        <taxon>Bacteria</taxon>
        <taxon>Pseudomonadati</taxon>
        <taxon>Pseudomonadota</taxon>
        <taxon>Alphaproteobacteria</taxon>
        <taxon>Hyphomicrobiales</taxon>
        <taxon>Phyllobacteriaceae</taxon>
        <taxon>Aminobacter</taxon>
    </lineage>
</organism>
<name>A0A9X1A9D7_9HYPH</name>
<proteinExistence type="predicted"/>
<dbReference type="AlphaFoldDB" id="A0A9X1A9D7"/>
<dbReference type="RefSeq" id="WP_214387695.1">
    <property type="nucleotide sequence ID" value="NZ_JAFLWW010000002.1"/>
</dbReference>
<keyword evidence="3" id="KW-1185">Reference proteome</keyword>